<organism evidence="2 3">
    <name type="scientific">Nitrospirillum amazonense</name>
    <dbReference type="NCBI Taxonomy" id="28077"/>
    <lineage>
        <taxon>Bacteria</taxon>
        <taxon>Pseudomonadati</taxon>
        <taxon>Pseudomonadota</taxon>
        <taxon>Alphaproteobacteria</taxon>
        <taxon>Rhodospirillales</taxon>
        <taxon>Azospirillaceae</taxon>
        <taxon>Nitrospirillum</taxon>
    </lineage>
</organism>
<dbReference type="InterPro" id="IPR006530">
    <property type="entry name" value="YD"/>
</dbReference>
<feature type="signal peptide" evidence="1">
    <location>
        <begin position="1"/>
        <end position="25"/>
    </location>
</feature>
<dbReference type="Proteomes" id="UP000319859">
    <property type="component" value="Unassembled WGS sequence"/>
</dbReference>
<dbReference type="Gene3D" id="2.180.10.10">
    <property type="entry name" value="RHS repeat-associated core"/>
    <property type="match status" value="1"/>
</dbReference>
<keyword evidence="1" id="KW-0732">Signal</keyword>
<comment type="caution">
    <text evidence="2">The sequence shown here is derived from an EMBL/GenBank/DDBJ whole genome shotgun (WGS) entry which is preliminary data.</text>
</comment>
<dbReference type="InterPro" id="IPR031325">
    <property type="entry name" value="RHS_repeat"/>
</dbReference>
<dbReference type="OrthoDB" id="7322641at2"/>
<dbReference type="RefSeq" id="WP_145754660.1">
    <property type="nucleotide sequence ID" value="NZ_VITN01000043.1"/>
</dbReference>
<gene>
    <name evidence="2" type="ORF">FBZ89_1433</name>
</gene>
<dbReference type="Pfam" id="PF05593">
    <property type="entry name" value="RHS_repeat"/>
    <property type="match status" value="1"/>
</dbReference>
<feature type="chain" id="PRO_5022142370" evidence="1">
    <location>
        <begin position="26"/>
        <end position="96"/>
    </location>
</feature>
<sequence length="96" mass="10005">MSSRSLRRASVVLVATALFAGAGWAGDTKYEYDTLGRLTKVTQPSGATTTYNYDAAGNRTAVTTTGGSSTTGYSNTKVIVLPLLGGFVLPLPSTPW</sequence>
<dbReference type="AlphaFoldDB" id="A0A560EJA2"/>
<reference evidence="2 3" key="1">
    <citation type="submission" date="2019-06" db="EMBL/GenBank/DDBJ databases">
        <title>Genomic Encyclopedia of Type Strains, Phase IV (KMG-V): Genome sequencing to study the core and pangenomes of soil and plant-associated prokaryotes.</title>
        <authorList>
            <person name="Whitman W."/>
        </authorList>
    </citation>
    <scope>NUCLEOTIDE SEQUENCE [LARGE SCALE GENOMIC DNA]</scope>
    <source>
        <strain evidence="2 3">BR 11880</strain>
    </source>
</reference>
<evidence type="ECO:0000256" key="1">
    <source>
        <dbReference type="SAM" id="SignalP"/>
    </source>
</evidence>
<evidence type="ECO:0000313" key="2">
    <source>
        <dbReference type="EMBL" id="TWB09305.1"/>
    </source>
</evidence>
<proteinExistence type="predicted"/>
<evidence type="ECO:0000313" key="3">
    <source>
        <dbReference type="Proteomes" id="UP000319859"/>
    </source>
</evidence>
<accession>A0A560EJA2</accession>
<protein>
    <submittedName>
        <fullName evidence="2">YD repeat-containing protein</fullName>
    </submittedName>
</protein>
<dbReference type="NCBIfam" id="TIGR01643">
    <property type="entry name" value="YD_repeat_2x"/>
    <property type="match status" value="1"/>
</dbReference>
<name>A0A560EJA2_9PROT</name>
<dbReference type="EMBL" id="VITN01000043">
    <property type="protein sequence ID" value="TWB09305.1"/>
    <property type="molecule type" value="Genomic_DNA"/>
</dbReference>